<proteinExistence type="predicted"/>
<dbReference type="PROSITE" id="PS51379">
    <property type="entry name" value="4FE4S_FER_2"/>
    <property type="match status" value="1"/>
</dbReference>
<evidence type="ECO:0000259" key="1">
    <source>
        <dbReference type="PROSITE" id="PS51379"/>
    </source>
</evidence>
<organism evidence="2 3">
    <name type="scientific">Oceanidesulfovibrio marinus</name>
    <dbReference type="NCBI Taxonomy" id="370038"/>
    <lineage>
        <taxon>Bacteria</taxon>
        <taxon>Pseudomonadati</taxon>
        <taxon>Thermodesulfobacteriota</taxon>
        <taxon>Desulfovibrionia</taxon>
        <taxon>Desulfovibrionales</taxon>
        <taxon>Desulfovibrionaceae</taxon>
        <taxon>Oceanidesulfovibrio</taxon>
    </lineage>
</organism>
<reference evidence="2 3" key="1">
    <citation type="submission" date="2019-04" db="EMBL/GenBank/DDBJ databases">
        <title>Isolation and culture of sulfate reducing bacteria from the cold seep of the South China Sea.</title>
        <authorList>
            <person name="Sun C."/>
            <person name="Liu R."/>
        </authorList>
    </citation>
    <scope>NUCLEOTIDE SEQUENCE [LARGE SCALE GENOMIC DNA]</scope>
    <source>
        <strain evidence="2 3">CS1</strain>
    </source>
</reference>
<feature type="domain" description="4Fe-4S ferredoxin-type" evidence="1">
    <location>
        <begin position="8"/>
        <end position="36"/>
    </location>
</feature>
<dbReference type="SUPFAM" id="SSF46548">
    <property type="entry name" value="alpha-helical ferredoxin"/>
    <property type="match status" value="1"/>
</dbReference>
<name>A0ABX6NLS2_9BACT</name>
<dbReference type="RefSeq" id="WP_171268331.1">
    <property type="nucleotide sequence ID" value="NZ_CP039543.1"/>
</dbReference>
<evidence type="ECO:0000313" key="2">
    <source>
        <dbReference type="EMBL" id="QJT11064.1"/>
    </source>
</evidence>
<sequence length="68" mass="7528">MDLTRESSENQVDASCNGCGVCVSICDAFRRRRDPDGAARLLAEKSQRAKALPYADEMIRAVVRRQLG</sequence>
<gene>
    <name evidence="2" type="ORF">E8L03_20045</name>
</gene>
<accession>A0ABX6NLS2</accession>
<keyword evidence="3" id="KW-1185">Reference proteome</keyword>
<dbReference type="InterPro" id="IPR017896">
    <property type="entry name" value="4Fe4S_Fe-S-bd"/>
</dbReference>
<dbReference type="EMBL" id="CP039543">
    <property type="protein sequence ID" value="QJT11064.1"/>
    <property type="molecule type" value="Genomic_DNA"/>
</dbReference>
<protein>
    <recommendedName>
        <fullName evidence="1">4Fe-4S ferredoxin-type domain-containing protein</fullName>
    </recommendedName>
</protein>
<dbReference type="Proteomes" id="UP000503251">
    <property type="component" value="Chromosome"/>
</dbReference>
<evidence type="ECO:0000313" key="3">
    <source>
        <dbReference type="Proteomes" id="UP000503251"/>
    </source>
</evidence>